<dbReference type="FunFam" id="3.90.70.10:FF:000046">
    <property type="entry name" value="ubiquitin carboxyl-terminal hydrolase 31"/>
    <property type="match status" value="1"/>
</dbReference>
<evidence type="ECO:0000256" key="2">
    <source>
        <dbReference type="RuleBase" id="RU366025"/>
    </source>
</evidence>
<feature type="region of interest" description="Disordered" evidence="3">
    <location>
        <begin position="870"/>
        <end position="890"/>
    </location>
</feature>
<evidence type="ECO:0000259" key="4">
    <source>
        <dbReference type="PROSITE" id="PS50235"/>
    </source>
</evidence>
<keyword evidence="2" id="KW-0645">Protease</keyword>
<dbReference type="PROSITE" id="PS00973">
    <property type="entry name" value="USP_2"/>
    <property type="match status" value="1"/>
</dbReference>
<dbReference type="PANTHER" id="PTHR21646">
    <property type="entry name" value="UBIQUITIN CARBOXYL-TERMINAL HYDROLASE"/>
    <property type="match status" value="1"/>
</dbReference>
<evidence type="ECO:0000313" key="5">
    <source>
        <dbReference type="EMBL" id="KAI9557499.1"/>
    </source>
</evidence>
<name>A0AAD5KQN7_9CRUS</name>
<evidence type="ECO:0000256" key="3">
    <source>
        <dbReference type="SAM" id="MobiDB-lite"/>
    </source>
</evidence>
<dbReference type="PROSITE" id="PS50235">
    <property type="entry name" value="USP_3"/>
    <property type="match status" value="1"/>
</dbReference>
<evidence type="ECO:0000256" key="1">
    <source>
        <dbReference type="ARBA" id="ARBA00000707"/>
    </source>
</evidence>
<dbReference type="GO" id="GO:0006508">
    <property type="term" value="P:proteolysis"/>
    <property type="evidence" value="ECO:0007669"/>
    <property type="project" value="UniProtKB-KW"/>
</dbReference>
<dbReference type="InterPro" id="IPR038765">
    <property type="entry name" value="Papain-like_cys_pep_sf"/>
</dbReference>
<feature type="domain" description="USP" evidence="4">
    <location>
        <begin position="184"/>
        <end position="837"/>
    </location>
</feature>
<dbReference type="SUPFAM" id="SSF54001">
    <property type="entry name" value="Cysteine proteinases"/>
    <property type="match status" value="1"/>
</dbReference>
<dbReference type="InterPro" id="IPR001394">
    <property type="entry name" value="Peptidase_C19_UCH"/>
</dbReference>
<keyword evidence="2" id="KW-0788">Thiol protease</keyword>
<feature type="compositionally biased region" description="Polar residues" evidence="3">
    <location>
        <begin position="870"/>
        <end position="884"/>
    </location>
</feature>
<dbReference type="GO" id="GO:0016579">
    <property type="term" value="P:protein deubiquitination"/>
    <property type="evidence" value="ECO:0007669"/>
    <property type="project" value="InterPro"/>
</dbReference>
<dbReference type="EMBL" id="WJBH02000006">
    <property type="protein sequence ID" value="KAI9557499.1"/>
    <property type="molecule type" value="Genomic_DNA"/>
</dbReference>
<keyword evidence="2" id="KW-0378">Hydrolase</keyword>
<dbReference type="InterPro" id="IPR018200">
    <property type="entry name" value="USP_CS"/>
</dbReference>
<dbReference type="InterPro" id="IPR050185">
    <property type="entry name" value="Ub_carboxyl-term_hydrolase"/>
</dbReference>
<evidence type="ECO:0000313" key="6">
    <source>
        <dbReference type="Proteomes" id="UP000820818"/>
    </source>
</evidence>
<protein>
    <recommendedName>
        <fullName evidence="2">Ubiquitin carboxyl-terminal hydrolase</fullName>
        <ecNumber evidence="2">3.4.19.12</ecNumber>
    </recommendedName>
</protein>
<feature type="region of interest" description="Disordered" evidence="3">
    <location>
        <begin position="920"/>
        <end position="946"/>
    </location>
</feature>
<comment type="caution">
    <text evidence="5">The sequence shown here is derived from an EMBL/GenBank/DDBJ whole genome shotgun (WGS) entry which is preliminary data.</text>
</comment>
<organism evidence="5 6">
    <name type="scientific">Daphnia sinensis</name>
    <dbReference type="NCBI Taxonomy" id="1820382"/>
    <lineage>
        <taxon>Eukaryota</taxon>
        <taxon>Metazoa</taxon>
        <taxon>Ecdysozoa</taxon>
        <taxon>Arthropoda</taxon>
        <taxon>Crustacea</taxon>
        <taxon>Branchiopoda</taxon>
        <taxon>Diplostraca</taxon>
        <taxon>Cladocera</taxon>
        <taxon>Anomopoda</taxon>
        <taxon>Daphniidae</taxon>
        <taxon>Daphnia</taxon>
        <taxon>Daphnia similis group</taxon>
    </lineage>
</organism>
<dbReference type="Pfam" id="PF00443">
    <property type="entry name" value="UCH"/>
    <property type="match status" value="1"/>
</dbReference>
<dbReference type="PROSITE" id="PS00972">
    <property type="entry name" value="USP_1"/>
    <property type="match status" value="1"/>
</dbReference>
<dbReference type="PANTHER" id="PTHR21646:SF14">
    <property type="entry name" value="FI05488P"/>
    <property type="match status" value="1"/>
</dbReference>
<feature type="compositionally biased region" description="Polar residues" evidence="3">
    <location>
        <begin position="158"/>
        <end position="168"/>
    </location>
</feature>
<gene>
    <name evidence="5" type="ORF">GHT06_017327</name>
</gene>
<dbReference type="AlphaFoldDB" id="A0AAD5KQN7"/>
<keyword evidence="2" id="KW-0833">Ubl conjugation pathway</keyword>
<keyword evidence="6" id="KW-1185">Reference proteome</keyword>
<comment type="similarity">
    <text evidence="2">Belongs to the peptidase C19 family.</text>
</comment>
<accession>A0AAD5KQN7</accession>
<feature type="region of interest" description="Disordered" evidence="3">
    <location>
        <begin position="118"/>
        <end position="168"/>
    </location>
</feature>
<dbReference type="InterPro" id="IPR028889">
    <property type="entry name" value="USP"/>
</dbReference>
<dbReference type="Proteomes" id="UP000820818">
    <property type="component" value="Linkage Group LG6"/>
</dbReference>
<dbReference type="GO" id="GO:0004843">
    <property type="term" value="F:cysteine-type deubiquitinase activity"/>
    <property type="evidence" value="ECO:0007669"/>
    <property type="project" value="UniProtKB-UniRule"/>
</dbReference>
<reference evidence="5 6" key="1">
    <citation type="submission" date="2022-05" db="EMBL/GenBank/DDBJ databases">
        <title>A multi-omics perspective on studying reproductive biology in Daphnia sinensis.</title>
        <authorList>
            <person name="Jia J."/>
        </authorList>
    </citation>
    <scope>NUCLEOTIDE SEQUENCE [LARGE SCALE GENOMIC DNA]</scope>
    <source>
        <strain evidence="5 6">WSL</strain>
    </source>
</reference>
<proteinExistence type="inferred from homology"/>
<dbReference type="Gene3D" id="3.90.70.10">
    <property type="entry name" value="Cysteine proteinases"/>
    <property type="match status" value="2"/>
</dbReference>
<comment type="catalytic activity">
    <reaction evidence="1 2">
        <text>Thiol-dependent hydrolysis of ester, thioester, amide, peptide and isopeptide bonds formed by the C-terminal Gly of ubiquitin (a 76-residue protein attached to proteins as an intracellular targeting signal).</text>
        <dbReference type="EC" id="3.4.19.12"/>
    </reaction>
</comment>
<sequence length="946" mass="106575">MLGYPPDALGVCTPMDGMDEQPIHHPNSYDLDSNDYHPKSNLRRGFSARFAQNPLFGTPNRKKNDKFSSRRTSISNLTNIESNAVGAGNVNTKNSNSKRAGGFLSKVLQQMSVLTINHASQRKRRKRSEEELDEDSAIPVVPIPQSISHSSHLDHTNGNRPKATTTTRKCSTLPARLDYTPGVIGLRNHGNTCFINAVLQCLNHTDLLAEYFVTDQYQSDLNRRSRLNIRKFGGTKGEITEQLAELLKALWSSQYEPEMTFKLKAVIDKYGTQYRGAAQHDAQEFLLWLLDKVHEDLNTATKKKYKKIKNSYGRPDEIVAAETMANHLRCNSSFVHQLFQAQFRSSLTCPHCQKQSSTFDPFLCVSLPIPRKRTQNVYVNVVYLCQQPRQVRIGLCMNGQADVKELKEVLSSDTGIDFNRMLLTEIDEQGFLRTHSDNQPISVLRETDPLYCIELPDVKEPCEEDGAFIVLCWINVLVDVHSQTRIGSCYTMQVSREISFEDLQKLLLKEMASVVHHQVICQKQEEPLFNIRIIDGVCRFIDSEEGEDGPLYLDATVDHPLYTEAVDAALSLCDPEHGTPLHVKIVLEWDPDSKEKAIVNDEDVIEEHSSVGQLKATNEECTSVTLEECFQLYTQAEQLGPENAWHCPSCNRKQEVVKRLALWSSPDILIVHLKRFKQSAKQRTMSKLSVMIDFPVHGLDLTNHLASRSHSSHLSSQDIQSNNGYINQNPSGVGWRSLWSPLRMRSSFRSSTNAYNSHNTECLPNNSSNRRGLDEHVYDLYAVCNHHGTGLVGGHYTAYCRNPTDGMWYLFDDAHVSRVKESDIVTTSAYILFYQRRCLSTSSGSSEASSSSSSGSEHWAFRLPRGEARSQLSASNSRRGSTENFSRKDRLYSTLPAGNVGRGVRSASLARYEETADWSDDDAVALNGDWGTPEAPRRNDSSQTQH</sequence>
<dbReference type="EC" id="3.4.19.12" evidence="2"/>